<keyword evidence="8" id="KW-1185">Reference proteome</keyword>
<organism evidence="7 8">
    <name type="scientific">Chlamydomonas incerta</name>
    <dbReference type="NCBI Taxonomy" id="51695"/>
    <lineage>
        <taxon>Eukaryota</taxon>
        <taxon>Viridiplantae</taxon>
        <taxon>Chlorophyta</taxon>
        <taxon>core chlorophytes</taxon>
        <taxon>Chlorophyceae</taxon>
        <taxon>CS clade</taxon>
        <taxon>Chlamydomonadales</taxon>
        <taxon>Chlamydomonadaceae</taxon>
        <taxon>Chlamydomonas</taxon>
    </lineage>
</organism>
<dbReference type="InterPro" id="IPR024607">
    <property type="entry name" value="Sulfatase_CS"/>
</dbReference>
<keyword evidence="4" id="KW-0325">Glycoprotein</keyword>
<comment type="caution">
    <text evidence="7">The sequence shown here is derived from an EMBL/GenBank/DDBJ whole genome shotgun (WGS) entry which is preliminary data.</text>
</comment>
<feature type="compositionally biased region" description="Gly residues" evidence="5">
    <location>
        <begin position="788"/>
        <end position="845"/>
    </location>
</feature>
<reference evidence="7" key="1">
    <citation type="journal article" date="2020" name="bioRxiv">
        <title>Comparative genomics of Chlamydomonas.</title>
        <authorList>
            <person name="Craig R.J."/>
            <person name="Hasan A.R."/>
            <person name="Ness R.W."/>
            <person name="Keightley P.D."/>
        </authorList>
    </citation>
    <scope>NUCLEOTIDE SEQUENCE</scope>
    <source>
        <strain evidence="7">SAG 7.73</strain>
    </source>
</reference>
<accession>A0A835T7J0</accession>
<dbReference type="Proteomes" id="UP000650467">
    <property type="component" value="Unassembled WGS sequence"/>
</dbReference>
<sequence>MLNSTHPRYMPELDRLVRQRGLEVQHFITSYASCCPSRTSLFTGRHCHNTNMTSNAWPYGGYVKFKAEQLDAQYLPVWLQAAGYDTYYVGKFLNGFTTDSAAALGCPAGWTDLDALAQGDTGGGEELYYRDTPVFLRNCRRTGAAAGGAGAAAGGAGAGAGQQQGAFPDELDAERWPDTFLEPVVRQKALAFIDAAAAKGKPFYLQVNTFAPHDSNGGSDALPEVEVKYRDLYPNIKLPKSPNFGVQVPKQIGYYWPTDVNEALPSITARYRARLQALRSVDDTVSALVSRLACRGLLNRTVFIYTSDNGFKPGNHDIAQEKFTQYEEDVRLPLLMTGPGIPVGAATGAEFQAAMTDITATVLWLAGASTGNTTIDGSALPLADLTARFSAQTAVDGASGNAQPPPRIRLGRRRRAAATQDRGGQQQQHVVLPTAETASAGPDDDRAPLIHLLGGWRPEGWSWQHDLWIEEHAEGLGLQGWIQQVYAAAAASVAVNASGDGSGPMSTAAPGGQEVLLAALAARPSLLQLVDGPQLTWYSEERVRVALREAAEQMAARQAQGQAAMLPGTAGAVHREAGTGAGAEAADHRHALLDTTAVAGAAGTAGGGPVPTTHLDRWSNVALIEAWLDGVFKNKFYKAVRACTTHQAFGGRTPWTCYKYTVLCNSVKKQTATLTNIELYDLGQDPAEVKDRSKLPLAPATKKLIDRLDAVLTVLAYCRGETCRKPFSRIHPDGAVTDLAGAMDPTYDKLYGTFQKLQYTQCSTYYDLKNESPDPFLAGRTEQRPTGGDPGPGSGGAGPAGDGGGPGPGSGGAGPAGDGGGPGSGGAGRGGDGGDPGPGSGGGGGEHVRCRVGGKGHVEEESAAPPKKRRRRAG</sequence>
<evidence type="ECO:0000313" key="8">
    <source>
        <dbReference type="Proteomes" id="UP000650467"/>
    </source>
</evidence>
<evidence type="ECO:0000256" key="4">
    <source>
        <dbReference type="ARBA" id="ARBA00023180"/>
    </source>
</evidence>
<name>A0A835T7J0_CHLIN</name>
<gene>
    <name evidence="7" type="ORF">HXX76_007311</name>
</gene>
<dbReference type="SUPFAM" id="SSF53649">
    <property type="entry name" value="Alkaline phosphatase-like"/>
    <property type="match status" value="1"/>
</dbReference>
<dbReference type="AlphaFoldDB" id="A0A835T7J0"/>
<feature type="domain" description="Sulfatase N-terminal" evidence="6">
    <location>
        <begin position="2"/>
        <end position="367"/>
    </location>
</feature>
<dbReference type="EMBL" id="JAEHOC010000015">
    <property type="protein sequence ID" value="KAG2435229.1"/>
    <property type="molecule type" value="Genomic_DNA"/>
</dbReference>
<evidence type="ECO:0000313" key="7">
    <source>
        <dbReference type="EMBL" id="KAG2435229.1"/>
    </source>
</evidence>
<dbReference type="PROSITE" id="PS00523">
    <property type="entry name" value="SULFATASE_1"/>
    <property type="match status" value="1"/>
</dbReference>
<feature type="region of interest" description="Disordered" evidence="5">
    <location>
        <begin position="771"/>
        <end position="874"/>
    </location>
</feature>
<dbReference type="PANTHER" id="PTHR43108">
    <property type="entry name" value="N-ACETYLGLUCOSAMINE-6-SULFATASE FAMILY MEMBER"/>
    <property type="match status" value="1"/>
</dbReference>
<dbReference type="Gene3D" id="3.40.720.10">
    <property type="entry name" value="Alkaline Phosphatase, subunit A"/>
    <property type="match status" value="1"/>
</dbReference>
<keyword evidence="2" id="KW-0732">Signal</keyword>
<evidence type="ECO:0000256" key="3">
    <source>
        <dbReference type="ARBA" id="ARBA00022801"/>
    </source>
</evidence>
<dbReference type="InterPro" id="IPR017850">
    <property type="entry name" value="Alkaline_phosphatase_core_sf"/>
</dbReference>
<evidence type="ECO:0000256" key="2">
    <source>
        <dbReference type="ARBA" id="ARBA00022729"/>
    </source>
</evidence>
<proteinExistence type="inferred from homology"/>
<dbReference type="GO" id="GO:0008449">
    <property type="term" value="F:N-acetylglucosamine-6-sulfatase activity"/>
    <property type="evidence" value="ECO:0007669"/>
    <property type="project" value="TreeGrafter"/>
</dbReference>
<comment type="similarity">
    <text evidence="1">Belongs to the sulfatase family.</text>
</comment>
<dbReference type="Pfam" id="PF00884">
    <property type="entry name" value="Sulfatase"/>
    <property type="match status" value="1"/>
</dbReference>
<keyword evidence="3" id="KW-0378">Hydrolase</keyword>
<evidence type="ECO:0000256" key="1">
    <source>
        <dbReference type="ARBA" id="ARBA00008779"/>
    </source>
</evidence>
<dbReference type="PROSITE" id="PS00149">
    <property type="entry name" value="SULFATASE_2"/>
    <property type="match status" value="1"/>
</dbReference>
<evidence type="ECO:0000256" key="5">
    <source>
        <dbReference type="SAM" id="MobiDB-lite"/>
    </source>
</evidence>
<dbReference type="InterPro" id="IPR000917">
    <property type="entry name" value="Sulfatase_N"/>
</dbReference>
<evidence type="ECO:0000259" key="6">
    <source>
        <dbReference type="Pfam" id="PF00884"/>
    </source>
</evidence>
<protein>
    <recommendedName>
        <fullName evidence="6">Sulfatase N-terminal domain-containing protein</fullName>
    </recommendedName>
</protein>
<dbReference type="PANTHER" id="PTHR43108:SF8">
    <property type="entry name" value="SD21168P"/>
    <property type="match status" value="1"/>
</dbReference>
<dbReference type="GO" id="GO:0005539">
    <property type="term" value="F:glycosaminoglycan binding"/>
    <property type="evidence" value="ECO:0007669"/>
    <property type="project" value="TreeGrafter"/>
</dbReference>
<dbReference type="OrthoDB" id="539587at2759"/>